<proteinExistence type="predicted"/>
<dbReference type="Gene3D" id="3.30.70.1480">
    <property type="entry name" value="GK1464-like"/>
    <property type="match status" value="1"/>
</dbReference>
<organism evidence="1 2">
    <name type="scientific">Jeotgalibacillus proteolyticus</name>
    <dbReference type="NCBI Taxonomy" id="2082395"/>
    <lineage>
        <taxon>Bacteria</taxon>
        <taxon>Bacillati</taxon>
        <taxon>Bacillota</taxon>
        <taxon>Bacilli</taxon>
        <taxon>Bacillales</taxon>
        <taxon>Caryophanaceae</taxon>
        <taxon>Jeotgalibacillus</taxon>
    </lineage>
</organism>
<accession>A0A2S5GG56</accession>
<name>A0A2S5GG56_9BACL</name>
<dbReference type="RefSeq" id="WP_104055644.1">
    <property type="nucleotide sequence ID" value="NZ_PREZ01000001.1"/>
</dbReference>
<evidence type="ECO:0000313" key="2">
    <source>
        <dbReference type="Proteomes" id="UP000239047"/>
    </source>
</evidence>
<sequence>MFTENEIITSIENKIPLLLNQYPSIRSIALYKREIDSYIVGFGYECQDYERTFQIYRKFKLTNKGYRFESDYIVSYEAGGSRGFSQGSRSFAEAYEVFKDFPSGTAYMSSKTGFFLEE</sequence>
<protein>
    <submittedName>
        <fullName evidence="1">Uncharacterized protein</fullName>
    </submittedName>
</protein>
<gene>
    <name evidence="1" type="ORF">C4B60_00505</name>
</gene>
<evidence type="ECO:0000313" key="1">
    <source>
        <dbReference type="EMBL" id="PPA71895.1"/>
    </source>
</evidence>
<dbReference type="Proteomes" id="UP000239047">
    <property type="component" value="Unassembled WGS sequence"/>
</dbReference>
<keyword evidence="2" id="KW-1185">Reference proteome</keyword>
<comment type="caution">
    <text evidence="1">The sequence shown here is derived from an EMBL/GenBank/DDBJ whole genome shotgun (WGS) entry which is preliminary data.</text>
</comment>
<dbReference type="InterPro" id="IPR028990">
    <property type="entry name" value="GK1464-like"/>
</dbReference>
<dbReference type="EMBL" id="PREZ01000001">
    <property type="protein sequence ID" value="PPA71895.1"/>
    <property type="molecule type" value="Genomic_DNA"/>
</dbReference>
<dbReference type="OrthoDB" id="2458812at2"/>
<dbReference type="AlphaFoldDB" id="A0A2S5GG56"/>
<reference evidence="1 2" key="1">
    <citation type="submission" date="2018-02" db="EMBL/GenBank/DDBJ databases">
        <title>Jeotgalibacillus proteolyticum sp. nov. a protease producing bacterium isolated from ocean sediments of Laizhou Bay.</title>
        <authorList>
            <person name="Li Y."/>
        </authorList>
    </citation>
    <scope>NUCLEOTIDE SEQUENCE [LARGE SCALE GENOMIC DNA]</scope>
    <source>
        <strain evidence="1 2">22-7</strain>
    </source>
</reference>